<proteinExistence type="predicted"/>
<dbReference type="PANTHER" id="PTHR37285">
    <property type="entry name" value="SPORE WALL MATURATION PROTEIN DIT1"/>
    <property type="match status" value="1"/>
</dbReference>
<gene>
    <name evidence="1" type="ORF">GP475_01225</name>
</gene>
<evidence type="ECO:0000313" key="1">
    <source>
        <dbReference type="EMBL" id="QNQ89401.1"/>
    </source>
</evidence>
<dbReference type="KEGG" id="cpoy:GP475_01225"/>
<dbReference type="PANTHER" id="PTHR37285:SF5">
    <property type="entry name" value="SPORE WALL MATURATION PROTEIN DIT1"/>
    <property type="match status" value="1"/>
</dbReference>
<name>A0A7H0SLH6_9CORY</name>
<keyword evidence="2" id="KW-1185">Reference proteome</keyword>
<dbReference type="EMBL" id="CP046884">
    <property type="protein sequence ID" value="QNQ89401.1"/>
    <property type="molecule type" value="Genomic_DNA"/>
</dbReference>
<dbReference type="Proteomes" id="UP000516320">
    <property type="component" value="Chromosome"/>
</dbReference>
<sequence>MDEGWSESVSQLRAKVKEDEEIARVLCGMTRFMCADQEEELAALTPSARRREAKRRAYRVLSRSRAWGTVVQSHFPRALRLSIHPQPVGAEKFGIQLIRCAGTWTTPWHSVVLYHRDGTPELVRHDQAQHVGEAVVKVDEDHSGNSIAHVMYYQEPALVNAY</sequence>
<reference evidence="1 2" key="1">
    <citation type="submission" date="2019-12" db="EMBL/GenBank/DDBJ databases">
        <title>Corynebacterium sp. nov., isolated from feces of the Anser Albifrons in China.</title>
        <authorList>
            <person name="Liu Q."/>
        </authorList>
    </citation>
    <scope>NUCLEOTIDE SEQUENCE [LARGE SCALE GENOMIC DNA]</scope>
    <source>
        <strain evidence="1 2">4H37-19</strain>
    </source>
</reference>
<accession>A0A7H0SLH6</accession>
<dbReference type="Pfam" id="PF05141">
    <property type="entry name" value="DIT1_PvcA"/>
    <property type="match status" value="1"/>
</dbReference>
<evidence type="ECO:0000313" key="2">
    <source>
        <dbReference type="Proteomes" id="UP000516320"/>
    </source>
</evidence>
<dbReference type="InterPro" id="IPR007817">
    <property type="entry name" value="Isocyanide_synthase_DIT1"/>
</dbReference>
<dbReference type="RefSeq" id="WP_394367422.1">
    <property type="nucleotide sequence ID" value="NZ_CP046884.1"/>
</dbReference>
<dbReference type="AlphaFoldDB" id="A0A7H0SLH6"/>
<protein>
    <submittedName>
        <fullName evidence="1">L-tyrosine/L-tryptophan isonitrile synthase family protein</fullName>
    </submittedName>
</protein>
<organism evidence="1 2">
    <name type="scientific">Corynebacterium poyangense</name>
    <dbReference type="NCBI Taxonomy" id="2684405"/>
    <lineage>
        <taxon>Bacteria</taxon>
        <taxon>Bacillati</taxon>
        <taxon>Actinomycetota</taxon>
        <taxon>Actinomycetes</taxon>
        <taxon>Mycobacteriales</taxon>
        <taxon>Corynebacteriaceae</taxon>
        <taxon>Corynebacterium</taxon>
    </lineage>
</organism>